<sequence length="8" mass="851">MFLGISAI</sequence>
<proteinExistence type="predicted"/>
<reference evidence="1 2" key="1">
    <citation type="submission" date="2018-10" db="EMBL/GenBank/DDBJ databases">
        <authorList>
            <person name="Ekblom R."/>
            <person name="Jareborg N."/>
        </authorList>
    </citation>
    <scope>NUCLEOTIDE SEQUENCE [LARGE SCALE GENOMIC DNA]</scope>
    <source>
        <tissue evidence="1">Muscle</tissue>
    </source>
</reference>
<gene>
    <name evidence="1" type="ORF">BN2614_LOCUS3</name>
</gene>
<accession>A0A9X9Q5L4</accession>
<organism evidence="1 2">
    <name type="scientific">Gulo gulo</name>
    <name type="common">Wolverine</name>
    <name type="synonym">Gluton</name>
    <dbReference type="NCBI Taxonomy" id="48420"/>
    <lineage>
        <taxon>Eukaryota</taxon>
        <taxon>Metazoa</taxon>
        <taxon>Chordata</taxon>
        <taxon>Craniata</taxon>
        <taxon>Vertebrata</taxon>
        <taxon>Euteleostomi</taxon>
        <taxon>Mammalia</taxon>
        <taxon>Eutheria</taxon>
        <taxon>Laurasiatheria</taxon>
        <taxon>Carnivora</taxon>
        <taxon>Caniformia</taxon>
        <taxon>Musteloidea</taxon>
        <taxon>Mustelidae</taxon>
        <taxon>Guloninae</taxon>
        <taxon>Gulo</taxon>
    </lineage>
</organism>
<protein>
    <submittedName>
        <fullName evidence="1">Uncharacterized protein</fullName>
    </submittedName>
</protein>
<dbReference type="EMBL" id="CYRY02039204">
    <property type="protein sequence ID" value="VCX30780.1"/>
    <property type="molecule type" value="Genomic_DNA"/>
</dbReference>
<comment type="caution">
    <text evidence="1">The sequence shown here is derived from an EMBL/GenBank/DDBJ whole genome shotgun (WGS) entry which is preliminary data.</text>
</comment>
<evidence type="ECO:0000313" key="2">
    <source>
        <dbReference type="Proteomes" id="UP000269945"/>
    </source>
</evidence>
<evidence type="ECO:0000313" key="1">
    <source>
        <dbReference type="EMBL" id="VCX30780.1"/>
    </source>
</evidence>
<keyword evidence="2" id="KW-1185">Reference proteome</keyword>
<name>A0A9X9Q5L4_GULGU</name>
<dbReference type="Proteomes" id="UP000269945">
    <property type="component" value="Unassembled WGS sequence"/>
</dbReference>